<feature type="signal peptide" evidence="1">
    <location>
        <begin position="1"/>
        <end position="21"/>
    </location>
</feature>
<gene>
    <name evidence="3" type="ORF">KTO63_11415</name>
</gene>
<reference evidence="3" key="1">
    <citation type="submission" date="2021-06" db="EMBL/GenBank/DDBJ databases">
        <authorList>
            <person name="Huq M.A."/>
        </authorList>
    </citation>
    <scope>NUCLEOTIDE SEQUENCE</scope>
    <source>
        <strain evidence="3">MAH-26</strain>
    </source>
</reference>
<evidence type="ECO:0000313" key="4">
    <source>
        <dbReference type="Proteomes" id="UP000812270"/>
    </source>
</evidence>
<dbReference type="AlphaFoldDB" id="A0A9E2SAK4"/>
<feature type="domain" description="Alkyl hydroperoxide reductase subunit C/ Thiol specific antioxidant" evidence="2">
    <location>
        <begin position="339"/>
        <end position="430"/>
    </location>
</feature>
<accession>A0A9E2SAK4</accession>
<dbReference type="GO" id="GO:0016491">
    <property type="term" value="F:oxidoreductase activity"/>
    <property type="evidence" value="ECO:0007669"/>
    <property type="project" value="InterPro"/>
</dbReference>
<evidence type="ECO:0000259" key="2">
    <source>
        <dbReference type="Pfam" id="PF00578"/>
    </source>
</evidence>
<evidence type="ECO:0000313" key="3">
    <source>
        <dbReference type="EMBL" id="MBV4357759.1"/>
    </source>
</evidence>
<proteinExistence type="predicted"/>
<protein>
    <submittedName>
        <fullName evidence="3">Thioredoxin family protein</fullName>
    </submittedName>
</protein>
<dbReference type="Proteomes" id="UP000812270">
    <property type="component" value="Unassembled WGS sequence"/>
</dbReference>
<organism evidence="3 4">
    <name type="scientific">Pinibacter aurantiacus</name>
    <dbReference type="NCBI Taxonomy" id="2851599"/>
    <lineage>
        <taxon>Bacteria</taxon>
        <taxon>Pseudomonadati</taxon>
        <taxon>Bacteroidota</taxon>
        <taxon>Chitinophagia</taxon>
        <taxon>Chitinophagales</taxon>
        <taxon>Chitinophagaceae</taxon>
        <taxon>Pinibacter</taxon>
    </lineage>
</organism>
<feature type="chain" id="PRO_5039315623" evidence="1">
    <location>
        <begin position="22"/>
        <end position="443"/>
    </location>
</feature>
<keyword evidence="4" id="KW-1185">Reference proteome</keyword>
<name>A0A9E2SAK4_9BACT</name>
<keyword evidence="1" id="KW-0732">Signal</keyword>
<evidence type="ECO:0000256" key="1">
    <source>
        <dbReference type="SAM" id="SignalP"/>
    </source>
</evidence>
<dbReference type="RefSeq" id="WP_217791415.1">
    <property type="nucleotide sequence ID" value="NZ_JAHSPG010000008.1"/>
</dbReference>
<dbReference type="Pfam" id="PF00578">
    <property type="entry name" value="AhpC-TSA"/>
    <property type="match status" value="1"/>
</dbReference>
<dbReference type="GO" id="GO:0016209">
    <property type="term" value="F:antioxidant activity"/>
    <property type="evidence" value="ECO:0007669"/>
    <property type="project" value="InterPro"/>
</dbReference>
<dbReference type="EMBL" id="JAHSPG010000008">
    <property type="protein sequence ID" value="MBV4357759.1"/>
    <property type="molecule type" value="Genomic_DNA"/>
</dbReference>
<comment type="caution">
    <text evidence="3">The sequence shown here is derived from an EMBL/GenBank/DDBJ whole genome shotgun (WGS) entry which is preliminary data.</text>
</comment>
<dbReference type="InterPro" id="IPR000866">
    <property type="entry name" value="AhpC/TSA"/>
</dbReference>
<sequence>MKAIATTLATALLATASLSQAQTIQLDLPHFAGKQYVYQLFQGDKKDTIMTGALDKNGKTTLVIPARFKGYVGMSQFALAEGGGLDIVVNHENFTVRCTEAAPNIDNIFYIGSAENNFLMRQYQKQQAIMDKAGAMQMSMQAYGNTQSSVYSVADTAMHRVFENEFRQLSGQFSALQAQTLASPLYAAKFRTMNDVLMGIGSQLKLSESEKAEQTRIYMRNTLDWDAAYTSGHWSSLTSSWMQLQAEGIKSDSTLLSDAQHMLARTRSNLVYTALAEQFAGLFSKYNKDSLFQCMRIPIQKSGRLSSPSKKLQTMLNSLQAGSMAPPIIGLIDRAPAEKTLLVFYESGCGNCENELTQLTGNYTFLQGKGVRVITVSSDVNKLVFDYNAAKMPWSDKLCDFNGFEGVNFKSYGVIGTPTMFVINKEGKIEGRYARLADTGLMK</sequence>